<evidence type="ECO:0000313" key="2">
    <source>
        <dbReference type="EMBL" id="MDA5109596.1"/>
    </source>
</evidence>
<name>A0A9X3TRQ2_9BACL</name>
<dbReference type="GO" id="GO:0016491">
    <property type="term" value="F:oxidoreductase activity"/>
    <property type="evidence" value="ECO:0007669"/>
    <property type="project" value="InterPro"/>
</dbReference>
<dbReference type="InterPro" id="IPR003251">
    <property type="entry name" value="Rr_diiron-bd_dom"/>
</dbReference>
<feature type="domain" description="Rubrerythrin diiron-binding" evidence="1">
    <location>
        <begin position="37"/>
        <end position="105"/>
    </location>
</feature>
<dbReference type="Pfam" id="PF02915">
    <property type="entry name" value="Rubrerythrin"/>
    <property type="match status" value="1"/>
</dbReference>
<dbReference type="Gene3D" id="1.20.1260.10">
    <property type="match status" value="1"/>
</dbReference>
<comment type="caution">
    <text evidence="2">The sequence shown here is derived from an EMBL/GenBank/DDBJ whole genome shotgun (WGS) entry which is preliminary data.</text>
</comment>
<protein>
    <submittedName>
        <fullName evidence="2">Ferritin-like domain-containing protein</fullName>
    </submittedName>
</protein>
<dbReference type="RefSeq" id="WP_051188073.1">
    <property type="nucleotide sequence ID" value="NZ_JAPYYP010000019.1"/>
</dbReference>
<sequence length="162" mass="19417">MSGYWYGPYRYTSYMPLRHAALEGYDDRMKVVLRMIQEGIAGERQDELFYDYLIGKAPTEQEKQVIAGIRDDERKHRRLFLQLYGQLTGQRPVTHDENEAFQPPESYLAGIEQALFGELKAFERYRTIYKYIPLQYRDTVFEIMTDELKHASYYNWLYAKNR</sequence>
<evidence type="ECO:0000313" key="3">
    <source>
        <dbReference type="Proteomes" id="UP001151071"/>
    </source>
</evidence>
<dbReference type="InterPro" id="IPR009078">
    <property type="entry name" value="Ferritin-like_SF"/>
</dbReference>
<dbReference type="EMBL" id="JAPYYP010000019">
    <property type="protein sequence ID" value="MDA5109596.1"/>
    <property type="molecule type" value="Genomic_DNA"/>
</dbReference>
<keyword evidence="3" id="KW-1185">Reference proteome</keyword>
<organism evidence="2 3">
    <name type="scientific">Brevibacillus thermoruber</name>
    <dbReference type="NCBI Taxonomy" id="33942"/>
    <lineage>
        <taxon>Bacteria</taxon>
        <taxon>Bacillati</taxon>
        <taxon>Bacillota</taxon>
        <taxon>Bacilli</taxon>
        <taxon>Bacillales</taxon>
        <taxon>Paenibacillaceae</taxon>
        <taxon>Brevibacillus</taxon>
    </lineage>
</organism>
<reference evidence="2" key="1">
    <citation type="submission" date="2022-12" db="EMBL/GenBank/DDBJ databases">
        <title>Draft genome sequence of the thermophilic strain Brevibacillus thermoruber HT42, isolated from Los Humeros, Puebla, Mexico, with biotechnological potential.</title>
        <authorList>
            <person name="Lara Sanchez J."/>
            <person name="Solis Palacios R."/>
            <person name="Bustos Baena A.S."/>
            <person name="Ruz Baez A.E."/>
            <person name="Espinosa Luna G."/>
            <person name="Oliart Ros R.M."/>
        </authorList>
    </citation>
    <scope>NUCLEOTIDE SEQUENCE</scope>
    <source>
        <strain evidence="2">HT42</strain>
    </source>
</reference>
<dbReference type="AlphaFoldDB" id="A0A9X3TRQ2"/>
<proteinExistence type="predicted"/>
<gene>
    <name evidence="2" type="ORF">O3V59_14620</name>
</gene>
<dbReference type="CDD" id="cd00657">
    <property type="entry name" value="Ferritin_like"/>
    <property type="match status" value="1"/>
</dbReference>
<accession>A0A9X3TRQ2</accession>
<dbReference type="Proteomes" id="UP001151071">
    <property type="component" value="Unassembled WGS sequence"/>
</dbReference>
<dbReference type="GO" id="GO:0046872">
    <property type="term" value="F:metal ion binding"/>
    <property type="evidence" value="ECO:0007669"/>
    <property type="project" value="InterPro"/>
</dbReference>
<dbReference type="InterPro" id="IPR012347">
    <property type="entry name" value="Ferritin-like"/>
</dbReference>
<evidence type="ECO:0000259" key="1">
    <source>
        <dbReference type="Pfam" id="PF02915"/>
    </source>
</evidence>
<dbReference type="SUPFAM" id="SSF47240">
    <property type="entry name" value="Ferritin-like"/>
    <property type="match status" value="1"/>
</dbReference>